<comment type="caution">
    <text evidence="4">The sequence shown here is derived from an EMBL/GenBank/DDBJ whole genome shotgun (WGS) entry which is preliminary data.</text>
</comment>
<accession>A0ABV8FHU2</accession>
<organism evidence="4 5">
    <name type="scientific">Nocardiopsis sediminis</name>
    <dbReference type="NCBI Taxonomy" id="1778267"/>
    <lineage>
        <taxon>Bacteria</taxon>
        <taxon>Bacillati</taxon>
        <taxon>Actinomycetota</taxon>
        <taxon>Actinomycetes</taxon>
        <taxon>Streptosporangiales</taxon>
        <taxon>Nocardiopsidaceae</taxon>
        <taxon>Nocardiopsis</taxon>
    </lineage>
</organism>
<evidence type="ECO:0000313" key="5">
    <source>
        <dbReference type="Proteomes" id="UP001595847"/>
    </source>
</evidence>
<keyword evidence="2" id="KW-0413">Isomerase</keyword>
<evidence type="ECO:0000313" key="4">
    <source>
        <dbReference type="EMBL" id="MFC3994894.1"/>
    </source>
</evidence>
<feature type="non-terminal residue" evidence="4">
    <location>
        <position position="1"/>
    </location>
</feature>
<dbReference type="RefSeq" id="WP_378529739.1">
    <property type="nucleotide sequence ID" value="NZ_JBHSBH010000003.1"/>
</dbReference>
<keyword evidence="5" id="KW-1185">Reference proteome</keyword>
<protein>
    <submittedName>
        <fullName evidence="4">SIS domain-containing protein</fullName>
    </submittedName>
</protein>
<name>A0ABV8FHU2_9ACTN</name>
<evidence type="ECO:0000256" key="2">
    <source>
        <dbReference type="ARBA" id="ARBA00023235"/>
    </source>
</evidence>
<evidence type="ECO:0000256" key="1">
    <source>
        <dbReference type="ARBA" id="ARBA00010523"/>
    </source>
</evidence>
<dbReference type="InterPro" id="IPR019490">
    <property type="entry name" value="Glu6P/Mann6P_isomerase_C"/>
</dbReference>
<evidence type="ECO:0000259" key="3">
    <source>
        <dbReference type="Pfam" id="PF10432"/>
    </source>
</evidence>
<reference evidence="5" key="1">
    <citation type="journal article" date="2019" name="Int. J. Syst. Evol. Microbiol.">
        <title>The Global Catalogue of Microorganisms (GCM) 10K type strain sequencing project: providing services to taxonomists for standard genome sequencing and annotation.</title>
        <authorList>
            <consortium name="The Broad Institute Genomics Platform"/>
            <consortium name="The Broad Institute Genome Sequencing Center for Infectious Disease"/>
            <person name="Wu L."/>
            <person name="Ma J."/>
        </authorList>
    </citation>
    <scope>NUCLEOTIDE SEQUENCE [LARGE SCALE GENOMIC DNA]</scope>
    <source>
        <strain evidence="5">TBRC 1826</strain>
    </source>
</reference>
<dbReference type="Proteomes" id="UP001595847">
    <property type="component" value="Unassembled WGS sequence"/>
</dbReference>
<dbReference type="SUPFAM" id="SSF53697">
    <property type="entry name" value="SIS domain"/>
    <property type="match status" value="1"/>
</dbReference>
<feature type="domain" description="Bifunctional glucose-6-phosphate/mannose-6-phosphate isomerase C-terminal" evidence="3">
    <location>
        <begin position="3"/>
        <end position="57"/>
    </location>
</feature>
<sequence>ADTEAAADTARAHGVAVSEAAAEEGHSWERLAGLIALTDYVTVYLAVAYGVEPLTHTLVVR</sequence>
<dbReference type="InterPro" id="IPR046348">
    <property type="entry name" value="SIS_dom_sf"/>
</dbReference>
<proteinExistence type="inferred from homology"/>
<dbReference type="Pfam" id="PF10432">
    <property type="entry name" value="bact-PGI_C"/>
    <property type="match status" value="1"/>
</dbReference>
<dbReference type="EMBL" id="JBHSBH010000003">
    <property type="protein sequence ID" value="MFC3994894.1"/>
    <property type="molecule type" value="Genomic_DNA"/>
</dbReference>
<comment type="similarity">
    <text evidence="1">Belongs to the PGI/PMI family.</text>
</comment>
<dbReference type="Gene3D" id="3.40.50.10490">
    <property type="entry name" value="Glucose-6-phosphate isomerase like protein, domain 1"/>
    <property type="match status" value="1"/>
</dbReference>
<gene>
    <name evidence="4" type="ORF">ACFOVU_03150</name>
</gene>